<evidence type="ECO:0000313" key="2">
    <source>
        <dbReference type="Proteomes" id="UP000184536"/>
    </source>
</evidence>
<keyword evidence="2" id="KW-1185">Reference proteome</keyword>
<dbReference type="AlphaFoldDB" id="A0A1M6LNP6"/>
<organism evidence="1 2">
    <name type="scientific">Geosporobacter subterraneus DSM 17957</name>
    <dbReference type="NCBI Taxonomy" id="1121919"/>
    <lineage>
        <taxon>Bacteria</taxon>
        <taxon>Bacillati</taxon>
        <taxon>Bacillota</taxon>
        <taxon>Clostridia</taxon>
        <taxon>Peptostreptococcales</taxon>
        <taxon>Thermotaleaceae</taxon>
        <taxon>Geosporobacter</taxon>
    </lineage>
</organism>
<dbReference type="EMBL" id="FQZV01000038">
    <property type="protein sequence ID" value="SHJ72826.1"/>
    <property type="molecule type" value="Genomic_DNA"/>
</dbReference>
<proteinExistence type="predicted"/>
<dbReference type="OrthoDB" id="1953195at2"/>
<evidence type="ECO:0000313" key="1">
    <source>
        <dbReference type="EMBL" id="SHJ72826.1"/>
    </source>
</evidence>
<protein>
    <submittedName>
        <fullName evidence="1">Uncharacterized protein</fullName>
    </submittedName>
</protein>
<dbReference type="Proteomes" id="UP000184536">
    <property type="component" value="Unassembled WGS sequence"/>
</dbReference>
<dbReference type="STRING" id="1121919.SAMN02745975_02730"/>
<gene>
    <name evidence="1" type="ORF">SAMN02745975_02730</name>
</gene>
<reference evidence="2" key="1">
    <citation type="submission" date="2016-11" db="EMBL/GenBank/DDBJ databases">
        <authorList>
            <person name="Varghese N."/>
            <person name="Submissions S."/>
        </authorList>
    </citation>
    <scope>NUCLEOTIDE SEQUENCE [LARGE SCALE GENOMIC DNA]</scope>
    <source>
        <strain evidence="2">DSM 17957</strain>
    </source>
</reference>
<name>A0A1M6LNP6_9FIRM</name>
<sequence>MEKNNIIIPLLLFMLLNREGMGKLSSEEIYRMSALLKSVKPYFNQPHREALSKTENVVDIIHGLSKYANNEYAKEEVYTQTVQDRNPIKLLETIRPHMRGKSRESIDKALILNDRVNRLKNRTSHPRKVMEDLESITDIMEILQIEKGREIKDALFKAKKMMEILQYSL</sequence>
<dbReference type="RefSeq" id="WP_110941812.1">
    <property type="nucleotide sequence ID" value="NZ_FQZV01000038.1"/>
</dbReference>
<accession>A0A1M6LNP6</accession>